<feature type="region of interest" description="Disordered" evidence="6">
    <location>
        <begin position="505"/>
        <end position="525"/>
    </location>
</feature>
<dbReference type="InterPro" id="IPR027417">
    <property type="entry name" value="P-loop_NTPase"/>
</dbReference>
<dbReference type="GO" id="GO:0003677">
    <property type="term" value="F:DNA binding"/>
    <property type="evidence" value="ECO:0007669"/>
    <property type="project" value="InterPro"/>
</dbReference>
<dbReference type="SMART" id="SM00490">
    <property type="entry name" value="HELICc"/>
    <property type="match status" value="1"/>
</dbReference>
<dbReference type="OrthoDB" id="10254363at2759"/>
<evidence type="ECO:0000256" key="1">
    <source>
        <dbReference type="ARBA" id="ARBA00022741"/>
    </source>
</evidence>
<dbReference type="InterPro" id="IPR006935">
    <property type="entry name" value="Helicase/UvrB_N"/>
</dbReference>
<organism evidence="10 11">
    <name type="scientific">Carpediemonas membranifera</name>
    <dbReference type="NCBI Taxonomy" id="201153"/>
    <lineage>
        <taxon>Eukaryota</taxon>
        <taxon>Metamonada</taxon>
        <taxon>Carpediemonas-like organisms</taxon>
        <taxon>Carpediemonas</taxon>
    </lineage>
</organism>
<dbReference type="InterPro" id="IPR001650">
    <property type="entry name" value="Helicase_C-like"/>
</dbReference>
<reference evidence="10" key="1">
    <citation type="submission" date="2021-05" db="EMBL/GenBank/DDBJ databases">
        <title>A free-living protist that lacks canonical eukaryotic 1 DNA replication and segregation systems.</title>
        <authorList>
            <person name="Salas-Leiva D.E."/>
            <person name="Tromer E.C."/>
            <person name="Curtis B.A."/>
            <person name="Jerlstrom-Hultqvist J."/>
            <person name="Kolisko M."/>
            <person name="Yi Z."/>
            <person name="Salas-Leiva J.S."/>
            <person name="Gallot-Lavallee L."/>
            <person name="Kops G.J.P.L."/>
            <person name="Archibald J.M."/>
            <person name="Simpson A.G.B."/>
            <person name="Roger A.J."/>
        </authorList>
    </citation>
    <scope>NUCLEOTIDE SEQUENCE</scope>
    <source>
        <strain evidence="10">BICM</strain>
    </source>
</reference>
<evidence type="ECO:0000313" key="10">
    <source>
        <dbReference type="EMBL" id="KAG9391587.1"/>
    </source>
</evidence>
<evidence type="ECO:0000256" key="6">
    <source>
        <dbReference type="SAM" id="MobiDB-lite"/>
    </source>
</evidence>
<dbReference type="PROSITE" id="PS51194">
    <property type="entry name" value="HELICASE_CTER"/>
    <property type="match status" value="1"/>
</dbReference>
<keyword evidence="11" id="KW-1185">Reference proteome</keyword>
<keyword evidence="1" id="KW-0547">Nucleotide-binding</keyword>
<dbReference type="GO" id="GO:0005675">
    <property type="term" value="C:transcription factor TFIIH holo complex"/>
    <property type="evidence" value="ECO:0007669"/>
    <property type="project" value="TreeGrafter"/>
</dbReference>
<evidence type="ECO:0000256" key="7">
    <source>
        <dbReference type="SAM" id="Phobius"/>
    </source>
</evidence>
<name>A0A8J6B7F8_9EUKA</name>
<evidence type="ECO:0000259" key="9">
    <source>
        <dbReference type="PROSITE" id="PS51194"/>
    </source>
</evidence>
<dbReference type="GO" id="GO:0000112">
    <property type="term" value="C:nucleotide-excision repair factor 3 complex"/>
    <property type="evidence" value="ECO:0007669"/>
    <property type="project" value="TreeGrafter"/>
</dbReference>
<dbReference type="EMBL" id="JAHDYR010000053">
    <property type="protein sequence ID" value="KAG9391587.1"/>
    <property type="molecule type" value="Genomic_DNA"/>
</dbReference>
<evidence type="ECO:0000313" key="11">
    <source>
        <dbReference type="Proteomes" id="UP000717585"/>
    </source>
</evidence>
<dbReference type="SMART" id="SM00487">
    <property type="entry name" value="DEXDc"/>
    <property type="match status" value="1"/>
</dbReference>
<keyword evidence="7" id="KW-0812">Transmembrane</keyword>
<dbReference type="PROSITE" id="PS51192">
    <property type="entry name" value="HELICASE_ATP_BIND_1"/>
    <property type="match status" value="1"/>
</dbReference>
<dbReference type="GO" id="GO:0016787">
    <property type="term" value="F:hydrolase activity"/>
    <property type="evidence" value="ECO:0007669"/>
    <property type="project" value="UniProtKB-KW"/>
</dbReference>
<feature type="coiled-coil region" evidence="5">
    <location>
        <begin position="18"/>
        <end position="78"/>
    </location>
</feature>
<evidence type="ECO:0000256" key="4">
    <source>
        <dbReference type="ARBA" id="ARBA00022840"/>
    </source>
</evidence>
<keyword evidence="4" id="KW-0067">ATP-binding</keyword>
<protein>
    <submittedName>
        <fullName evidence="10">Helicase conserved C-terminal domain</fullName>
    </submittedName>
</protein>
<keyword evidence="2" id="KW-0378">Hydrolase</keyword>
<keyword evidence="7" id="KW-0472">Membrane</keyword>
<evidence type="ECO:0000256" key="2">
    <source>
        <dbReference type="ARBA" id="ARBA00022801"/>
    </source>
</evidence>
<dbReference type="GO" id="GO:0043138">
    <property type="term" value="F:3'-5' DNA helicase activity"/>
    <property type="evidence" value="ECO:0007669"/>
    <property type="project" value="TreeGrafter"/>
</dbReference>
<dbReference type="InterPro" id="IPR014001">
    <property type="entry name" value="Helicase_ATP-bd"/>
</dbReference>
<dbReference type="PANTHER" id="PTHR11274">
    <property type="entry name" value="RAD25/XP-B DNA REPAIR HELICASE"/>
    <property type="match status" value="1"/>
</dbReference>
<feature type="domain" description="Helicase C-terminal" evidence="9">
    <location>
        <begin position="548"/>
        <end position="694"/>
    </location>
</feature>
<keyword evidence="7" id="KW-1133">Transmembrane helix</keyword>
<dbReference type="Proteomes" id="UP000717585">
    <property type="component" value="Unassembled WGS sequence"/>
</dbReference>
<comment type="caution">
    <text evidence="10">The sequence shown here is derived from an EMBL/GenBank/DDBJ whole genome shotgun (WGS) entry which is preliminary data.</text>
</comment>
<keyword evidence="3 10" id="KW-0347">Helicase</keyword>
<dbReference type="PANTHER" id="PTHR11274:SF0">
    <property type="entry name" value="GENERAL TRANSCRIPTION AND DNA REPAIR FACTOR IIH HELICASE SUBUNIT XPB"/>
    <property type="match status" value="1"/>
</dbReference>
<dbReference type="SUPFAM" id="SSF52540">
    <property type="entry name" value="P-loop containing nucleoside triphosphate hydrolases"/>
    <property type="match status" value="2"/>
</dbReference>
<dbReference type="InterPro" id="IPR050615">
    <property type="entry name" value="ATP-dep_DNA_Helicase"/>
</dbReference>
<evidence type="ECO:0000259" key="8">
    <source>
        <dbReference type="PROSITE" id="PS51192"/>
    </source>
</evidence>
<dbReference type="Gene3D" id="3.40.50.300">
    <property type="entry name" value="P-loop containing nucleotide triphosphate hydrolases"/>
    <property type="match status" value="2"/>
</dbReference>
<dbReference type="Pfam" id="PF00271">
    <property type="entry name" value="Helicase_C"/>
    <property type="match status" value="1"/>
</dbReference>
<keyword evidence="5" id="KW-0175">Coiled coil</keyword>
<dbReference type="GO" id="GO:0097550">
    <property type="term" value="C:transcription preinitiation complex"/>
    <property type="evidence" value="ECO:0007669"/>
    <property type="project" value="TreeGrafter"/>
</dbReference>
<feature type="domain" description="Helicase ATP-binding" evidence="8">
    <location>
        <begin position="216"/>
        <end position="414"/>
    </location>
</feature>
<dbReference type="Pfam" id="PF04851">
    <property type="entry name" value="ResIII"/>
    <property type="match status" value="1"/>
</dbReference>
<dbReference type="GO" id="GO:0005524">
    <property type="term" value="F:ATP binding"/>
    <property type="evidence" value="ECO:0007669"/>
    <property type="project" value="UniProtKB-KW"/>
</dbReference>
<feature type="compositionally biased region" description="Basic and acidic residues" evidence="6">
    <location>
        <begin position="513"/>
        <end position="523"/>
    </location>
</feature>
<gene>
    <name evidence="10" type="ORF">J8273_6352</name>
</gene>
<feature type="transmembrane region" description="Helical" evidence="7">
    <location>
        <begin position="153"/>
        <end position="172"/>
    </location>
</feature>
<accession>A0A8J6B7F8</accession>
<sequence length="703" mass="79664">MFRRRQQLQRRPKANNSAAFWEAHLQELEDEQEQFIRKNEPDIELKRSPPPMLSVLDITEEESIAAALKEERERLKKKKAAPKPKPVVDVSKTFDQILNLADIPDHTLGMDEVKRLNLSSEFTGRGDRYTPSEFQAHILNHINKVRKMVHHNVGLLVMATALGKTVVVALDIERQIRMLAEQYYHGSAGTAFDADDIEAILADDIGGLDGYEEEPEPVLFMGENGLEALPASSMPALPAPKPQPRSQKLFLDAMHNPDFQFTMLFLVHTTAIRDNALKTFQFHMKGLGLKEDGFFFQVKNKSGMSELCALFRENVIAHTSVRPRFIFTTFQTVHSFSQELATADGVAPKMPDVLAKRITHVVVDEVHHLLAHTFSGVYRFLKTAQNGYMLGMTATLRHRTDATGNQLKKLFNGIMYVDFPWTAAKELGHFPEVYYHEVMPMTGGGISVHTYRDLARTSRPQGRDTRRFIESLNFDMDRYRKDVTSEFIVDTYMDFIQFINNQIRSGESRQPPPHHDEPKHPVVDPDVTIDGDDDFIFTDDLTASTTSAVDRRVILYKPKKRAMIFVSTIAQADEVAHMLQRRGITGAKSAHSRQGRSALFFEQFAAGKLDVLVTVNMATEGYDVPGVDLVILARLTQSEVVFVQQLGRGLRKDAGVPDKQVDVLDVCFNLRMRWKQLSSELPPGDLAKQIDEFWPVNAFMVKK</sequence>
<proteinExistence type="predicted"/>
<evidence type="ECO:0000256" key="5">
    <source>
        <dbReference type="SAM" id="Coils"/>
    </source>
</evidence>
<evidence type="ECO:0000256" key="3">
    <source>
        <dbReference type="ARBA" id="ARBA00022806"/>
    </source>
</evidence>
<dbReference type="GO" id="GO:0006367">
    <property type="term" value="P:transcription initiation at RNA polymerase II promoter"/>
    <property type="evidence" value="ECO:0007669"/>
    <property type="project" value="TreeGrafter"/>
</dbReference>
<dbReference type="AlphaFoldDB" id="A0A8J6B7F8"/>